<dbReference type="Proteomes" id="UP001501758">
    <property type="component" value="Unassembled WGS sequence"/>
</dbReference>
<dbReference type="EMBL" id="BAAAGE010000003">
    <property type="protein sequence ID" value="GAA0725348.1"/>
    <property type="molecule type" value="Genomic_DNA"/>
</dbReference>
<accession>A0ABN1J167</accession>
<gene>
    <name evidence="1" type="ORF">GCM10009430_30850</name>
</gene>
<comment type="caution">
    <text evidence="1">The sequence shown here is derived from an EMBL/GenBank/DDBJ whole genome shotgun (WGS) entry which is preliminary data.</text>
</comment>
<organism evidence="1 2">
    <name type="scientific">Aquimarina litoralis</name>
    <dbReference type="NCBI Taxonomy" id="584605"/>
    <lineage>
        <taxon>Bacteria</taxon>
        <taxon>Pseudomonadati</taxon>
        <taxon>Bacteroidota</taxon>
        <taxon>Flavobacteriia</taxon>
        <taxon>Flavobacteriales</taxon>
        <taxon>Flavobacteriaceae</taxon>
        <taxon>Aquimarina</taxon>
    </lineage>
</organism>
<evidence type="ECO:0000313" key="1">
    <source>
        <dbReference type="EMBL" id="GAA0725348.1"/>
    </source>
</evidence>
<protein>
    <submittedName>
        <fullName evidence="1">Uncharacterized protein</fullName>
    </submittedName>
</protein>
<keyword evidence="2" id="KW-1185">Reference proteome</keyword>
<sequence>MTLLLFWGIGGYSNYTSPISFQENVELVVSDQQSLVKVISFGNAFNESPYFITTSTLSSISKHHETIASIMYKKLDTIISSEIKYHLLFHIPTYSSEEESLFV</sequence>
<name>A0ABN1J167_9FLAO</name>
<evidence type="ECO:0000313" key="2">
    <source>
        <dbReference type="Proteomes" id="UP001501758"/>
    </source>
</evidence>
<reference evidence="1 2" key="1">
    <citation type="journal article" date="2019" name="Int. J. Syst. Evol. Microbiol.">
        <title>The Global Catalogue of Microorganisms (GCM) 10K type strain sequencing project: providing services to taxonomists for standard genome sequencing and annotation.</title>
        <authorList>
            <consortium name="The Broad Institute Genomics Platform"/>
            <consortium name="The Broad Institute Genome Sequencing Center for Infectious Disease"/>
            <person name="Wu L."/>
            <person name="Ma J."/>
        </authorList>
    </citation>
    <scope>NUCLEOTIDE SEQUENCE [LARGE SCALE GENOMIC DNA]</scope>
    <source>
        <strain evidence="1 2">JCM 15974</strain>
    </source>
</reference>
<proteinExistence type="predicted"/>